<protein>
    <recommendedName>
        <fullName evidence="10">tRNA dimethylallyltransferase</fullName>
        <ecNumber evidence="10">2.5.1.75</ecNumber>
    </recommendedName>
    <alternativeName>
        <fullName evidence="10">Dimethylallyl diphosphate:tRNA dimethylallyltransferase</fullName>
        <shortName evidence="10">DMAPP:tRNA dimethylallyltransferase</shortName>
        <shortName evidence="10">DMATase</shortName>
    </alternativeName>
    <alternativeName>
        <fullName evidence="10">Isopentenyl-diphosphate:tRNA isopentenyltransferase</fullName>
        <shortName evidence="10">IPP transferase</shortName>
        <shortName evidence="10">IPPT</shortName>
        <shortName evidence="10">IPTase</shortName>
    </alternativeName>
</protein>
<evidence type="ECO:0000256" key="12">
    <source>
        <dbReference type="RuleBase" id="RU003784"/>
    </source>
</evidence>
<feature type="region of interest" description="Interaction with substrate tRNA" evidence="10">
    <location>
        <begin position="159"/>
        <end position="163"/>
    </location>
</feature>
<keyword evidence="15" id="KW-1185">Reference proteome</keyword>
<comment type="function">
    <text evidence="2 10 12">Catalyzes the transfer of a dimethylallyl group onto the adenine at position 37 in tRNAs that read codons beginning with uridine, leading to the formation of N6-(dimethylallyl)adenosine (i(6)A).</text>
</comment>
<evidence type="ECO:0000256" key="7">
    <source>
        <dbReference type="ARBA" id="ARBA00022840"/>
    </source>
</evidence>
<dbReference type="SUPFAM" id="SSF52540">
    <property type="entry name" value="P-loop containing nucleoside triphosphate hydrolases"/>
    <property type="match status" value="1"/>
</dbReference>
<dbReference type="Gene3D" id="3.40.50.300">
    <property type="entry name" value="P-loop containing nucleotide triphosphate hydrolases"/>
    <property type="match status" value="1"/>
</dbReference>
<dbReference type="InterPro" id="IPR027417">
    <property type="entry name" value="P-loop_NTPase"/>
</dbReference>
<evidence type="ECO:0000313" key="14">
    <source>
        <dbReference type="EMBL" id="SEB39766.1"/>
    </source>
</evidence>
<dbReference type="GO" id="GO:0006400">
    <property type="term" value="P:tRNA modification"/>
    <property type="evidence" value="ECO:0007669"/>
    <property type="project" value="TreeGrafter"/>
</dbReference>
<evidence type="ECO:0000256" key="4">
    <source>
        <dbReference type="ARBA" id="ARBA00022679"/>
    </source>
</evidence>
<dbReference type="CDD" id="cd02019">
    <property type="entry name" value="NK"/>
    <property type="match status" value="1"/>
</dbReference>
<organism evidence="14 15">
    <name type="scientific">Nitratireductor aquibiodomus</name>
    <dbReference type="NCBI Taxonomy" id="204799"/>
    <lineage>
        <taxon>Bacteria</taxon>
        <taxon>Pseudomonadati</taxon>
        <taxon>Pseudomonadota</taxon>
        <taxon>Alphaproteobacteria</taxon>
        <taxon>Hyphomicrobiales</taxon>
        <taxon>Phyllobacteriaceae</taxon>
        <taxon>Nitratireductor</taxon>
    </lineage>
</organism>
<name>A0A1H4J1C8_9HYPH</name>
<evidence type="ECO:0000256" key="9">
    <source>
        <dbReference type="ARBA" id="ARBA00049563"/>
    </source>
</evidence>
<comment type="caution">
    <text evidence="10">Lacks conserved residue(s) required for the propagation of feature annotation.</text>
</comment>
<keyword evidence="5 10" id="KW-0819">tRNA processing</keyword>
<comment type="cofactor">
    <cofactor evidence="1 10">
        <name>Mg(2+)</name>
        <dbReference type="ChEBI" id="CHEBI:18420"/>
    </cofactor>
</comment>
<feature type="region of interest" description="Interaction with substrate tRNA" evidence="10">
    <location>
        <begin position="35"/>
        <end position="38"/>
    </location>
</feature>
<evidence type="ECO:0000256" key="6">
    <source>
        <dbReference type="ARBA" id="ARBA00022741"/>
    </source>
</evidence>
<feature type="site" description="Interaction with substrate tRNA" evidence="10">
    <location>
        <position position="123"/>
    </location>
</feature>
<dbReference type="InterPro" id="IPR039657">
    <property type="entry name" value="Dimethylallyltransferase"/>
</dbReference>
<dbReference type="NCBIfam" id="TIGR00174">
    <property type="entry name" value="miaA"/>
    <property type="match status" value="1"/>
</dbReference>
<keyword evidence="8 10" id="KW-0460">Magnesium</keyword>
<sequence length="311" mass="34074">MLNDAILIAGPTASGKSALALRLAMETGGVIVNADSMQVYDVLRVLSARPGADDLARVPHHLYGHVPPSVAYSTGAWLEDVAALAKKSSLSGRRPIFVGGTGLYFRALLDGIAPTPPVPEDIRNHWRQRLLDEGPEALHRLLSERDAAAAEAIGVTDGQRITRALEVHDATGRALSTWQNETTVPLVKKSECTCIVLEPERAFVTERIERRFDSMVEEGALDEVRSLLALDLSAALPAMKAIGVPELAAYLRNECSLEDAIMRAKTATRRYSKRQATWFRHQLDEDWLRLPIGSQAGSADELLKLIRNNLE</sequence>
<feature type="binding site" evidence="10">
    <location>
        <begin position="12"/>
        <end position="17"/>
    </location>
    <ligand>
        <name>substrate</name>
    </ligand>
</feature>
<evidence type="ECO:0000256" key="5">
    <source>
        <dbReference type="ARBA" id="ARBA00022694"/>
    </source>
</evidence>
<evidence type="ECO:0000256" key="2">
    <source>
        <dbReference type="ARBA" id="ARBA00003213"/>
    </source>
</evidence>
<dbReference type="GO" id="GO:0005524">
    <property type="term" value="F:ATP binding"/>
    <property type="evidence" value="ECO:0007669"/>
    <property type="project" value="UniProtKB-UniRule"/>
</dbReference>
<dbReference type="Gene3D" id="1.10.20.140">
    <property type="match status" value="1"/>
</dbReference>
<dbReference type="PANTHER" id="PTHR11088">
    <property type="entry name" value="TRNA DIMETHYLALLYLTRANSFERASE"/>
    <property type="match status" value="1"/>
</dbReference>
<dbReference type="RefSeq" id="WP_090326917.1">
    <property type="nucleotide sequence ID" value="NZ_FNSL01000001.1"/>
</dbReference>
<comment type="subunit">
    <text evidence="10">Monomer.</text>
</comment>
<comment type="catalytic activity">
    <reaction evidence="9 10 11">
        <text>adenosine(37) in tRNA + dimethylallyl diphosphate = N(6)-dimethylallyladenosine(37) in tRNA + diphosphate</text>
        <dbReference type="Rhea" id="RHEA:26482"/>
        <dbReference type="Rhea" id="RHEA-COMP:10162"/>
        <dbReference type="Rhea" id="RHEA-COMP:10375"/>
        <dbReference type="ChEBI" id="CHEBI:33019"/>
        <dbReference type="ChEBI" id="CHEBI:57623"/>
        <dbReference type="ChEBI" id="CHEBI:74411"/>
        <dbReference type="ChEBI" id="CHEBI:74415"/>
        <dbReference type="EC" id="2.5.1.75"/>
    </reaction>
</comment>
<keyword evidence="6 10" id="KW-0547">Nucleotide-binding</keyword>
<keyword evidence="7 10" id="KW-0067">ATP-binding</keyword>
<reference evidence="15" key="1">
    <citation type="submission" date="2016-10" db="EMBL/GenBank/DDBJ databases">
        <authorList>
            <person name="Varghese N."/>
            <person name="Submissions S."/>
        </authorList>
    </citation>
    <scope>NUCLEOTIDE SEQUENCE [LARGE SCALE GENOMIC DNA]</scope>
    <source>
        <strain evidence="15">ES.061</strain>
    </source>
</reference>
<dbReference type="InterPro" id="IPR018022">
    <property type="entry name" value="IPT"/>
</dbReference>
<evidence type="ECO:0000256" key="11">
    <source>
        <dbReference type="RuleBase" id="RU003783"/>
    </source>
</evidence>
<dbReference type="PANTHER" id="PTHR11088:SF60">
    <property type="entry name" value="TRNA DIMETHYLALLYLTRANSFERASE"/>
    <property type="match status" value="1"/>
</dbReference>
<dbReference type="Pfam" id="PF01715">
    <property type="entry name" value="IPPT"/>
    <property type="match status" value="1"/>
</dbReference>
<evidence type="ECO:0000256" key="1">
    <source>
        <dbReference type="ARBA" id="ARBA00001946"/>
    </source>
</evidence>
<dbReference type="EMBL" id="FNSL01000001">
    <property type="protein sequence ID" value="SEB39766.1"/>
    <property type="molecule type" value="Genomic_DNA"/>
</dbReference>
<evidence type="ECO:0000313" key="15">
    <source>
        <dbReference type="Proteomes" id="UP000199064"/>
    </source>
</evidence>
<evidence type="ECO:0000256" key="8">
    <source>
        <dbReference type="ARBA" id="ARBA00022842"/>
    </source>
</evidence>
<gene>
    <name evidence="10" type="primary">miaA</name>
    <name evidence="14" type="ORF">SAMN05216452_0852</name>
</gene>
<feature type="binding site" evidence="10">
    <location>
        <begin position="10"/>
        <end position="17"/>
    </location>
    <ligand>
        <name>ATP</name>
        <dbReference type="ChEBI" id="CHEBI:30616"/>
    </ligand>
</feature>
<keyword evidence="4 10" id="KW-0808">Transferase</keyword>
<dbReference type="GO" id="GO:0052381">
    <property type="term" value="F:tRNA dimethylallyltransferase activity"/>
    <property type="evidence" value="ECO:0007669"/>
    <property type="project" value="UniProtKB-UniRule"/>
</dbReference>
<evidence type="ECO:0000256" key="10">
    <source>
        <dbReference type="HAMAP-Rule" id="MF_00185"/>
    </source>
</evidence>
<dbReference type="HAMAP" id="MF_00185">
    <property type="entry name" value="IPP_trans"/>
    <property type="match status" value="1"/>
</dbReference>
<dbReference type="AlphaFoldDB" id="A0A1H4J1C8"/>
<dbReference type="EC" id="2.5.1.75" evidence="10"/>
<feature type="site" description="Interaction with substrate tRNA" evidence="10">
    <location>
        <position position="101"/>
    </location>
</feature>
<proteinExistence type="inferred from homology"/>
<evidence type="ECO:0000256" key="13">
    <source>
        <dbReference type="RuleBase" id="RU003785"/>
    </source>
</evidence>
<comment type="similarity">
    <text evidence="3 10 13">Belongs to the IPP transferase family.</text>
</comment>
<evidence type="ECO:0000256" key="3">
    <source>
        <dbReference type="ARBA" id="ARBA00005842"/>
    </source>
</evidence>
<dbReference type="Proteomes" id="UP000199064">
    <property type="component" value="Unassembled WGS sequence"/>
</dbReference>
<accession>A0A1H4J1C8</accession>